<evidence type="ECO:0000256" key="5">
    <source>
        <dbReference type="ARBA" id="ARBA00022741"/>
    </source>
</evidence>
<keyword evidence="4" id="KW-0808">Transferase</keyword>
<feature type="transmembrane region" description="Helical" evidence="10">
    <location>
        <begin position="34"/>
        <end position="53"/>
    </location>
</feature>
<keyword evidence="10" id="KW-0472">Membrane</keyword>
<dbReference type="RefSeq" id="WP_132117575.1">
    <property type="nucleotide sequence ID" value="NZ_SLWS01000004.1"/>
</dbReference>
<comment type="catalytic activity">
    <reaction evidence="1">
        <text>ATP + protein L-histidine = ADP + protein N-phospho-L-histidine.</text>
        <dbReference type="EC" id="2.7.13.3"/>
    </reaction>
</comment>
<dbReference type="GO" id="GO:0005524">
    <property type="term" value="F:ATP binding"/>
    <property type="evidence" value="ECO:0007669"/>
    <property type="project" value="UniProtKB-KW"/>
</dbReference>
<dbReference type="Pfam" id="PF07730">
    <property type="entry name" value="HisKA_3"/>
    <property type="match status" value="1"/>
</dbReference>
<organism evidence="12 13">
    <name type="scientific">Actinocrispum wychmicini</name>
    <dbReference type="NCBI Taxonomy" id="1213861"/>
    <lineage>
        <taxon>Bacteria</taxon>
        <taxon>Bacillati</taxon>
        <taxon>Actinomycetota</taxon>
        <taxon>Actinomycetes</taxon>
        <taxon>Pseudonocardiales</taxon>
        <taxon>Pseudonocardiaceae</taxon>
        <taxon>Actinocrispum</taxon>
    </lineage>
</organism>
<keyword evidence="5" id="KW-0547">Nucleotide-binding</keyword>
<dbReference type="AlphaFoldDB" id="A0A4R2JQU5"/>
<evidence type="ECO:0000256" key="9">
    <source>
        <dbReference type="SAM" id="MobiDB-lite"/>
    </source>
</evidence>
<dbReference type="EC" id="2.7.13.3" evidence="2"/>
<evidence type="ECO:0000256" key="8">
    <source>
        <dbReference type="ARBA" id="ARBA00023012"/>
    </source>
</evidence>
<feature type="transmembrane region" description="Helical" evidence="10">
    <location>
        <begin position="59"/>
        <end position="83"/>
    </location>
</feature>
<feature type="compositionally biased region" description="Polar residues" evidence="9">
    <location>
        <begin position="369"/>
        <end position="380"/>
    </location>
</feature>
<evidence type="ECO:0000259" key="11">
    <source>
        <dbReference type="Pfam" id="PF07730"/>
    </source>
</evidence>
<accession>A0A4R2JQU5</accession>
<feature type="domain" description="Signal transduction histidine kinase subgroup 3 dimerisation and phosphoacceptor" evidence="11">
    <location>
        <begin position="168"/>
        <end position="233"/>
    </location>
</feature>
<sequence length="380" mass="40146">MIGDLERKWPWWDDGLLTLVVGVMSAQETHARGGPMMAPAVALAVVASLALLVRHRWPGLAAVLAVLAAALLGAALPLVVMLFHLASANRITMSVAAAVTAVSGNLLMGPEFSLWAPHDPGPVILLVLPLALGMWAGGRRRLVAALADQVARLRTERALRAERARMAERARIAAEMHDVLAHRLSVLALHTGALRRRAATLPPQVATRIDLLRTTSTQALDDLRDLLGALRDPAMTAQAGLVPSVPELPALLAETRAAGQVIDAVVEGDPDAVPASHRLAVHRIAREGLTNVRKHADGAPARLAVRYGPPATVVRITNDFASAPPARSPGYGLIGLGERIHALHGTIDYGLDDGGWHLTARLPVPSPGHSATTDNETPDP</sequence>
<keyword evidence="3" id="KW-0597">Phosphoprotein</keyword>
<keyword evidence="6 12" id="KW-0418">Kinase</keyword>
<keyword evidence="8" id="KW-0902">Two-component regulatory system</keyword>
<name>A0A4R2JQU5_9PSEU</name>
<dbReference type="CDD" id="cd16917">
    <property type="entry name" value="HATPase_UhpB-NarQ-NarX-like"/>
    <property type="match status" value="1"/>
</dbReference>
<dbReference type="Gene3D" id="1.20.5.1930">
    <property type="match status" value="1"/>
</dbReference>
<dbReference type="GO" id="GO:0016020">
    <property type="term" value="C:membrane"/>
    <property type="evidence" value="ECO:0007669"/>
    <property type="project" value="InterPro"/>
</dbReference>
<evidence type="ECO:0000256" key="7">
    <source>
        <dbReference type="ARBA" id="ARBA00022840"/>
    </source>
</evidence>
<evidence type="ECO:0000256" key="6">
    <source>
        <dbReference type="ARBA" id="ARBA00022777"/>
    </source>
</evidence>
<dbReference type="Gene3D" id="3.30.565.10">
    <property type="entry name" value="Histidine kinase-like ATPase, C-terminal domain"/>
    <property type="match status" value="1"/>
</dbReference>
<dbReference type="InterPro" id="IPR036890">
    <property type="entry name" value="HATPase_C_sf"/>
</dbReference>
<keyword evidence="13" id="KW-1185">Reference proteome</keyword>
<dbReference type="Proteomes" id="UP000295680">
    <property type="component" value="Unassembled WGS sequence"/>
</dbReference>
<dbReference type="InterPro" id="IPR050482">
    <property type="entry name" value="Sensor_HK_TwoCompSys"/>
</dbReference>
<evidence type="ECO:0000256" key="2">
    <source>
        <dbReference type="ARBA" id="ARBA00012438"/>
    </source>
</evidence>
<feature type="region of interest" description="Disordered" evidence="9">
    <location>
        <begin position="361"/>
        <end position="380"/>
    </location>
</feature>
<protein>
    <recommendedName>
        <fullName evidence="2">histidine kinase</fullName>
        <ecNumber evidence="2">2.7.13.3</ecNumber>
    </recommendedName>
</protein>
<reference evidence="12 13" key="1">
    <citation type="submission" date="2019-03" db="EMBL/GenBank/DDBJ databases">
        <title>Genomic Encyclopedia of Type Strains, Phase IV (KMG-IV): sequencing the most valuable type-strain genomes for metagenomic binning, comparative biology and taxonomic classification.</title>
        <authorList>
            <person name="Goeker M."/>
        </authorList>
    </citation>
    <scope>NUCLEOTIDE SEQUENCE [LARGE SCALE GENOMIC DNA]</scope>
    <source>
        <strain evidence="12 13">DSM 45934</strain>
    </source>
</reference>
<evidence type="ECO:0000256" key="10">
    <source>
        <dbReference type="SAM" id="Phobius"/>
    </source>
</evidence>
<keyword evidence="10" id="KW-1133">Transmembrane helix</keyword>
<evidence type="ECO:0000256" key="4">
    <source>
        <dbReference type="ARBA" id="ARBA00022679"/>
    </source>
</evidence>
<dbReference type="InterPro" id="IPR011712">
    <property type="entry name" value="Sig_transdc_His_kin_sub3_dim/P"/>
</dbReference>
<evidence type="ECO:0000313" key="12">
    <source>
        <dbReference type="EMBL" id="TCO59576.1"/>
    </source>
</evidence>
<proteinExistence type="predicted"/>
<evidence type="ECO:0000256" key="1">
    <source>
        <dbReference type="ARBA" id="ARBA00000085"/>
    </source>
</evidence>
<dbReference type="PANTHER" id="PTHR24421">
    <property type="entry name" value="NITRATE/NITRITE SENSOR PROTEIN NARX-RELATED"/>
    <property type="match status" value="1"/>
</dbReference>
<dbReference type="GO" id="GO:0000155">
    <property type="term" value="F:phosphorelay sensor kinase activity"/>
    <property type="evidence" value="ECO:0007669"/>
    <property type="project" value="InterPro"/>
</dbReference>
<evidence type="ECO:0000256" key="3">
    <source>
        <dbReference type="ARBA" id="ARBA00022553"/>
    </source>
</evidence>
<dbReference type="GO" id="GO:0046983">
    <property type="term" value="F:protein dimerization activity"/>
    <property type="evidence" value="ECO:0007669"/>
    <property type="project" value="InterPro"/>
</dbReference>
<dbReference type="PANTHER" id="PTHR24421:SF10">
    <property type="entry name" value="NITRATE_NITRITE SENSOR PROTEIN NARQ"/>
    <property type="match status" value="1"/>
</dbReference>
<evidence type="ECO:0000313" key="13">
    <source>
        <dbReference type="Proteomes" id="UP000295680"/>
    </source>
</evidence>
<keyword evidence="7" id="KW-0067">ATP-binding</keyword>
<keyword evidence="10" id="KW-0812">Transmembrane</keyword>
<dbReference type="OrthoDB" id="227596at2"/>
<comment type="caution">
    <text evidence="12">The sequence shown here is derived from an EMBL/GenBank/DDBJ whole genome shotgun (WGS) entry which is preliminary data.</text>
</comment>
<dbReference type="EMBL" id="SLWS01000004">
    <property type="protein sequence ID" value="TCO59576.1"/>
    <property type="molecule type" value="Genomic_DNA"/>
</dbReference>
<gene>
    <name evidence="12" type="ORF">EV192_104419</name>
</gene>